<dbReference type="EMBL" id="CP053564">
    <property type="protein sequence ID" value="QJY47489.1"/>
    <property type="molecule type" value="Genomic_DNA"/>
</dbReference>
<feature type="active site" description="Tele-phosphohistidine intermediate" evidence="1">
    <location>
        <position position="8"/>
    </location>
</feature>
<dbReference type="SMART" id="SM00855">
    <property type="entry name" value="PGAM"/>
    <property type="match status" value="1"/>
</dbReference>
<evidence type="ECO:0000313" key="5">
    <source>
        <dbReference type="Proteomes" id="UP000505377"/>
    </source>
</evidence>
<dbReference type="InterPro" id="IPR013078">
    <property type="entry name" value="His_Pase_superF_clade-1"/>
</dbReference>
<protein>
    <submittedName>
        <fullName evidence="4">Histidine phosphatase family protein</fullName>
    </submittedName>
</protein>
<dbReference type="InterPro" id="IPR050275">
    <property type="entry name" value="PGM_Phosphatase"/>
</dbReference>
<dbReference type="KEGG" id="pbro:HOP40_18100"/>
<keyword evidence="5" id="KW-1185">Reference proteome</keyword>
<dbReference type="PANTHER" id="PTHR48100">
    <property type="entry name" value="BROAD-SPECIFICITY PHOSPHATASE YOR283W-RELATED"/>
    <property type="match status" value="1"/>
</dbReference>
<feature type="region of interest" description="Disordered" evidence="3">
    <location>
        <begin position="1"/>
        <end position="28"/>
    </location>
</feature>
<gene>
    <name evidence="4" type="ORF">HOP40_18100</name>
</gene>
<evidence type="ECO:0000313" key="4">
    <source>
        <dbReference type="EMBL" id="QJY47489.1"/>
    </source>
</evidence>
<feature type="binding site" evidence="2">
    <location>
        <position position="57"/>
    </location>
    <ligand>
        <name>substrate</name>
    </ligand>
</feature>
<accession>A0A6M6JM46</accession>
<dbReference type="Pfam" id="PF00300">
    <property type="entry name" value="His_Phos_1"/>
    <property type="match status" value="1"/>
</dbReference>
<proteinExistence type="predicted"/>
<dbReference type="Proteomes" id="UP000505377">
    <property type="component" value="Chromosome"/>
</dbReference>
<dbReference type="PANTHER" id="PTHR48100:SF1">
    <property type="entry name" value="HISTIDINE PHOSPHATASE FAMILY PROTEIN-RELATED"/>
    <property type="match status" value="1"/>
</dbReference>
<reference evidence="4 5" key="1">
    <citation type="submission" date="2020-05" db="EMBL/GenBank/DDBJ databases">
        <authorList>
            <person name="Mo P."/>
        </authorList>
    </citation>
    <scope>NUCLEOTIDE SEQUENCE [LARGE SCALE GENOMIC DNA]</scope>
    <source>
        <strain evidence="4 5">Gen01</strain>
    </source>
</reference>
<dbReference type="SUPFAM" id="SSF53254">
    <property type="entry name" value="Phosphoglycerate mutase-like"/>
    <property type="match status" value="1"/>
</dbReference>
<evidence type="ECO:0000256" key="1">
    <source>
        <dbReference type="PIRSR" id="PIRSR613078-1"/>
    </source>
</evidence>
<sequence length="209" mass="22838">MELLLIRHGRPRPEESATGAGVDPPLTEPGRAEADLLGRYLAAETGPDVVYTSPMRRARETAEAITARSVVPLTVDDRLREFDHGATSYTPPELSTAGPEARRTLWRALETGVWGAHTFDPDEFEARVAAAFTDIIAAHTSSVVAVVCHSGVINSFLGTVLRRPRGMFFQPAYTSISRVAASRDGRRQLLTLNETSHLQLAAVHEPRRS</sequence>
<dbReference type="GO" id="GO:0005737">
    <property type="term" value="C:cytoplasm"/>
    <property type="evidence" value="ECO:0007669"/>
    <property type="project" value="TreeGrafter"/>
</dbReference>
<dbReference type="RefSeq" id="WP_172160149.1">
    <property type="nucleotide sequence ID" value="NZ_CP053564.1"/>
</dbReference>
<dbReference type="AlphaFoldDB" id="A0A6M6JM46"/>
<evidence type="ECO:0000256" key="3">
    <source>
        <dbReference type="SAM" id="MobiDB-lite"/>
    </source>
</evidence>
<dbReference type="CDD" id="cd07067">
    <property type="entry name" value="HP_PGM_like"/>
    <property type="match status" value="1"/>
</dbReference>
<organism evidence="4 5">
    <name type="scientific">Pseudonocardia broussonetiae</name>
    <dbReference type="NCBI Taxonomy" id="2736640"/>
    <lineage>
        <taxon>Bacteria</taxon>
        <taxon>Bacillati</taxon>
        <taxon>Actinomycetota</taxon>
        <taxon>Actinomycetes</taxon>
        <taxon>Pseudonocardiales</taxon>
        <taxon>Pseudonocardiaceae</taxon>
        <taxon>Pseudonocardia</taxon>
    </lineage>
</organism>
<dbReference type="Gene3D" id="3.40.50.1240">
    <property type="entry name" value="Phosphoglycerate mutase-like"/>
    <property type="match status" value="1"/>
</dbReference>
<evidence type="ECO:0000256" key="2">
    <source>
        <dbReference type="PIRSR" id="PIRSR613078-2"/>
    </source>
</evidence>
<dbReference type="InterPro" id="IPR029033">
    <property type="entry name" value="His_PPase_superfam"/>
</dbReference>
<name>A0A6M6JM46_9PSEU</name>
<dbReference type="GO" id="GO:0016791">
    <property type="term" value="F:phosphatase activity"/>
    <property type="evidence" value="ECO:0007669"/>
    <property type="project" value="TreeGrafter"/>
</dbReference>
<feature type="active site" description="Proton donor/acceptor" evidence="1">
    <location>
        <position position="81"/>
    </location>
</feature>